<dbReference type="InterPro" id="IPR016163">
    <property type="entry name" value="Ald_DH_C"/>
</dbReference>
<evidence type="ECO:0000256" key="6">
    <source>
        <dbReference type="RuleBase" id="RU003345"/>
    </source>
</evidence>
<organism evidence="8 9">
    <name type="scientific">Candidatus Paraluminiphilus aquimaris</name>
    <dbReference type="NCBI Taxonomy" id="2518994"/>
    <lineage>
        <taxon>Bacteria</taxon>
        <taxon>Pseudomonadati</taxon>
        <taxon>Pseudomonadota</taxon>
        <taxon>Gammaproteobacteria</taxon>
        <taxon>Cellvibrionales</taxon>
        <taxon>Halieaceae</taxon>
        <taxon>Candidatus Paraluminiphilus</taxon>
    </lineage>
</organism>
<dbReference type="PROSITE" id="PS00687">
    <property type="entry name" value="ALDEHYDE_DEHYDR_GLU"/>
    <property type="match status" value="1"/>
</dbReference>
<keyword evidence="2 4" id="KW-0560">Oxidoreductase</keyword>
<dbReference type="PANTHER" id="PTHR43570:SF20">
    <property type="entry name" value="ALDEHYDE DEHYDROGENASE ALDX-RELATED"/>
    <property type="match status" value="1"/>
</dbReference>
<evidence type="ECO:0000259" key="7">
    <source>
        <dbReference type="Pfam" id="PF00171"/>
    </source>
</evidence>
<accession>A0ABY6Q815</accession>
<dbReference type="Proteomes" id="UP001317963">
    <property type="component" value="Chromosome"/>
</dbReference>
<feature type="active site" evidence="5">
    <location>
        <position position="233"/>
    </location>
</feature>
<evidence type="ECO:0000256" key="4">
    <source>
        <dbReference type="PIRNR" id="PIRNR036492"/>
    </source>
</evidence>
<evidence type="ECO:0000256" key="3">
    <source>
        <dbReference type="ARBA" id="ARBA00023027"/>
    </source>
</evidence>
<name>A0ABY6Q815_9GAMM</name>
<dbReference type="PIRSF" id="PIRSF036492">
    <property type="entry name" value="ALDH"/>
    <property type="match status" value="1"/>
</dbReference>
<dbReference type="SUPFAM" id="SSF53720">
    <property type="entry name" value="ALDH-like"/>
    <property type="match status" value="1"/>
</dbReference>
<feature type="domain" description="Aldehyde dehydrogenase" evidence="7">
    <location>
        <begin position="26"/>
        <end position="454"/>
    </location>
</feature>
<comment type="similarity">
    <text evidence="1 4 6">Belongs to the aldehyde dehydrogenase family.</text>
</comment>
<dbReference type="InterPro" id="IPR016162">
    <property type="entry name" value="Ald_DH_N"/>
</dbReference>
<evidence type="ECO:0000256" key="1">
    <source>
        <dbReference type="ARBA" id="ARBA00009986"/>
    </source>
</evidence>
<evidence type="ECO:0000256" key="2">
    <source>
        <dbReference type="ARBA" id="ARBA00023002"/>
    </source>
</evidence>
<dbReference type="Pfam" id="PF00171">
    <property type="entry name" value="Aldedh"/>
    <property type="match status" value="1"/>
</dbReference>
<evidence type="ECO:0000313" key="9">
    <source>
        <dbReference type="Proteomes" id="UP001317963"/>
    </source>
</evidence>
<protein>
    <recommendedName>
        <fullName evidence="4">Aldehyde dehydrogenase</fullName>
    </recommendedName>
</protein>
<reference evidence="8 9" key="1">
    <citation type="submission" date="2019-02" db="EMBL/GenBank/DDBJ databases">
        <title>Halieaceae_genomes.</title>
        <authorList>
            <person name="Li S.-H."/>
        </authorList>
    </citation>
    <scope>NUCLEOTIDE SEQUENCE [LARGE SCALE GENOMIC DNA]</scope>
    <source>
        <strain evidence="8 9">JH123</strain>
    </source>
</reference>
<evidence type="ECO:0000313" key="8">
    <source>
        <dbReference type="EMBL" id="UZP75055.1"/>
    </source>
</evidence>
<proteinExistence type="inferred from homology"/>
<keyword evidence="9" id="KW-1185">Reference proteome</keyword>
<dbReference type="InterPro" id="IPR029510">
    <property type="entry name" value="Ald_DH_CS_GLU"/>
</dbReference>
<dbReference type="Gene3D" id="3.40.605.10">
    <property type="entry name" value="Aldehyde Dehydrogenase, Chain A, domain 1"/>
    <property type="match status" value="1"/>
</dbReference>
<dbReference type="InterPro" id="IPR016161">
    <property type="entry name" value="Ald_DH/histidinol_DH"/>
</dbReference>
<dbReference type="PANTHER" id="PTHR43570">
    <property type="entry name" value="ALDEHYDE DEHYDROGENASE"/>
    <property type="match status" value="1"/>
</dbReference>
<dbReference type="EMBL" id="CP036501">
    <property type="protein sequence ID" value="UZP75055.1"/>
    <property type="molecule type" value="Genomic_DNA"/>
</dbReference>
<gene>
    <name evidence="8" type="ORF">E0F26_10030</name>
</gene>
<dbReference type="InterPro" id="IPR015590">
    <property type="entry name" value="Aldehyde_DH_dom"/>
</dbReference>
<dbReference type="InterPro" id="IPR012394">
    <property type="entry name" value="Aldehyde_DH_NAD(P)"/>
</dbReference>
<dbReference type="Gene3D" id="3.40.309.10">
    <property type="entry name" value="Aldehyde Dehydrogenase, Chain A, domain 2"/>
    <property type="match status" value="1"/>
</dbReference>
<evidence type="ECO:0000256" key="5">
    <source>
        <dbReference type="PROSITE-ProRule" id="PRU10007"/>
    </source>
</evidence>
<sequence length="489" mass="54584">MNSIADINPTIAGSIEQAEAIRGSMQMKLDEMRRAYHQDPNPSEADRKHHLKQLKKLIGENSEAISKAISEDYGHRSEHETMFAEFIGTGGGIDDILKNLRKWMKPEKRHIDSTMFPFASNTVIPQPLGVVGLIIPWNFPVFLSVSQIAIAFAAGNRVMVKMSENSRSLTRLLRELSPKYLPEDKLVFIEETGGVGIEFSKLAFDLIIFTGSGATGKKVMASAAENLTPVILELGGKSPAIIDPDYDLAKAAERIMFAKQFNAGQICVNVDYVMVHKSQLDEFLEHCSTWLKTNVPTINSDDYTSMIDQRAYDRMMATLDDARAQGARIINPTGEEPNPDTRKVPVQFVVDTSPEMIIRNRETFGPLLMIMTYESEDDVIAHVNSGDRPLAMYPFTKSKKLAEHYIKYIMSGGVSINDALLHVSQHDLPFGGVGGSGMGHYHGKEGFTSCSKMRPVFHQANFTINKFMGPPYVGFKDKMYRFLTKKSMK</sequence>
<dbReference type="RefSeq" id="WP_279241522.1">
    <property type="nucleotide sequence ID" value="NZ_CP036501.1"/>
</dbReference>
<keyword evidence="3" id="KW-0520">NAD</keyword>